<keyword evidence="2 3" id="KW-0732">Signal</keyword>
<protein>
    <submittedName>
        <fullName evidence="5">Porin family protein</fullName>
    </submittedName>
</protein>
<dbReference type="Proteomes" id="UP001181355">
    <property type="component" value="Chromosome"/>
</dbReference>
<dbReference type="Gene3D" id="2.40.160.20">
    <property type="match status" value="1"/>
</dbReference>
<gene>
    <name evidence="5" type="ORF">RF679_11450</name>
</gene>
<dbReference type="EMBL" id="CP133720">
    <property type="protein sequence ID" value="WMW79263.1"/>
    <property type="molecule type" value="Genomic_DNA"/>
</dbReference>
<evidence type="ECO:0000256" key="3">
    <source>
        <dbReference type="SAM" id="SignalP"/>
    </source>
</evidence>
<feature type="domain" description="Outer membrane protein beta-barrel" evidence="4">
    <location>
        <begin position="7"/>
        <end position="150"/>
    </location>
</feature>
<evidence type="ECO:0000256" key="2">
    <source>
        <dbReference type="ARBA" id="ARBA00022729"/>
    </source>
</evidence>
<dbReference type="InterPro" id="IPR027385">
    <property type="entry name" value="Beta-barrel_OMP"/>
</dbReference>
<accession>A0ABY9RDG1</accession>
<organism evidence="5 6">
    <name type="scientific">Undibacterium cyanobacteriorum</name>
    <dbReference type="NCBI Taxonomy" id="3073561"/>
    <lineage>
        <taxon>Bacteria</taxon>
        <taxon>Pseudomonadati</taxon>
        <taxon>Pseudomonadota</taxon>
        <taxon>Betaproteobacteria</taxon>
        <taxon>Burkholderiales</taxon>
        <taxon>Oxalobacteraceae</taxon>
        <taxon>Undibacterium</taxon>
    </lineage>
</organism>
<reference evidence="5" key="1">
    <citation type="submission" date="2023-09" db="EMBL/GenBank/DDBJ databases">
        <title>Undibacterium sp. 20NA77.5 isolated from freshwater.</title>
        <authorList>
            <person name="Le V."/>
            <person name="Ko S.-R."/>
            <person name="Ahn C.-Y."/>
            <person name="Oh H.-M."/>
        </authorList>
    </citation>
    <scope>NUCLEOTIDE SEQUENCE</scope>
    <source>
        <strain evidence="5">20NA77.5</strain>
    </source>
</reference>
<comment type="subcellular location">
    <subcellularLocation>
        <location evidence="1">Cell outer membrane</location>
    </subcellularLocation>
</comment>
<proteinExistence type="predicted"/>
<evidence type="ECO:0000259" key="4">
    <source>
        <dbReference type="Pfam" id="PF13505"/>
    </source>
</evidence>
<dbReference type="InterPro" id="IPR011250">
    <property type="entry name" value="OMP/PagP_B-barrel"/>
</dbReference>
<evidence type="ECO:0000313" key="6">
    <source>
        <dbReference type="Proteomes" id="UP001181355"/>
    </source>
</evidence>
<dbReference type="Pfam" id="PF13505">
    <property type="entry name" value="OMP_b-brl"/>
    <property type="match status" value="1"/>
</dbReference>
<sequence>MFKKILLAACLVLGSSSAFAQDEGVYVGFDVGNTRSDNFLDNYGSMGAFAGYQFNPQFSVELAHRRLLSFNFFGVDVDMKQTSLSGLGSINIVKDFDVYGRLGYNKLSATASYWGTGSKESDSGILVGVGAAYHFNKNISVRLEVQKPSSDARNVAASFKFKF</sequence>
<feature type="chain" id="PRO_5045427103" evidence="3">
    <location>
        <begin position="21"/>
        <end position="163"/>
    </location>
</feature>
<dbReference type="RefSeq" id="WP_309480762.1">
    <property type="nucleotide sequence ID" value="NZ_CP133720.1"/>
</dbReference>
<feature type="signal peptide" evidence="3">
    <location>
        <begin position="1"/>
        <end position="20"/>
    </location>
</feature>
<evidence type="ECO:0000313" key="5">
    <source>
        <dbReference type="EMBL" id="WMW79263.1"/>
    </source>
</evidence>
<name>A0ABY9RDG1_9BURK</name>
<evidence type="ECO:0000256" key="1">
    <source>
        <dbReference type="ARBA" id="ARBA00004442"/>
    </source>
</evidence>
<keyword evidence="6" id="KW-1185">Reference proteome</keyword>
<dbReference type="SUPFAM" id="SSF56925">
    <property type="entry name" value="OMPA-like"/>
    <property type="match status" value="1"/>
</dbReference>